<keyword evidence="2" id="KW-0326">Glycosidase</keyword>
<dbReference type="AlphaFoldDB" id="V5I8C0"/>
<feature type="signal peptide" evidence="3">
    <location>
        <begin position="1"/>
        <end position="17"/>
    </location>
</feature>
<dbReference type="Gene3D" id="1.20.1270.50">
    <property type="entry name" value="Glycoside hydrolase family 38, central domain"/>
    <property type="match status" value="2"/>
</dbReference>
<evidence type="ECO:0000259" key="4">
    <source>
        <dbReference type="SMART" id="SM00872"/>
    </source>
</evidence>
<keyword evidence="3" id="KW-0732">Signal</keyword>
<dbReference type="PANTHER" id="PTHR11607">
    <property type="entry name" value="ALPHA-MANNOSIDASE"/>
    <property type="match status" value="1"/>
</dbReference>
<dbReference type="CDD" id="cd10810">
    <property type="entry name" value="GH38N_AMII_LAM_like"/>
    <property type="match status" value="1"/>
</dbReference>
<name>V5I8C0_ANOGL</name>
<feature type="domain" description="Glycoside hydrolase family 38 central" evidence="4">
    <location>
        <begin position="363"/>
        <end position="435"/>
    </location>
</feature>
<dbReference type="Pfam" id="PF09261">
    <property type="entry name" value="Alpha-mann_mid"/>
    <property type="match status" value="1"/>
</dbReference>
<dbReference type="Gene3D" id="3.20.110.10">
    <property type="entry name" value="Glycoside hydrolase 38, N terminal domain"/>
    <property type="match status" value="1"/>
</dbReference>
<gene>
    <name evidence="5" type="primary">MA2B1</name>
</gene>
<dbReference type="InterPro" id="IPR028995">
    <property type="entry name" value="Glyco_hydro_57/38_cen_sf"/>
</dbReference>
<dbReference type="EMBL" id="GALX01004950">
    <property type="protein sequence ID" value="JAB63516.1"/>
    <property type="molecule type" value="Transcribed_RNA"/>
</dbReference>
<dbReference type="InterPro" id="IPR027291">
    <property type="entry name" value="Glyco_hydro_38_N_sf"/>
</dbReference>
<dbReference type="InterPro" id="IPR000602">
    <property type="entry name" value="Glyco_hydro_38_N"/>
</dbReference>
<dbReference type="SUPFAM" id="SSF88713">
    <property type="entry name" value="Glycoside hydrolase/deacetylase"/>
    <property type="match status" value="1"/>
</dbReference>
<sequence length="490" mass="56321">MLLTVIILILIGALANGVLYSKYEEAQCGYQACPATDPTKLNVHLIPHSHDDLGWLETVDKYFYKEVQYVISSAVEALERNPSRRFIQVETAYFHYWWQFQDESMRDSVKKLINQGRLEVINGGWSMNDEATTHYQSIIDQFTFGHRWLYETFGECGVTKTGWQIDPFGHSREQASIYSQMGFDSFFIMRFDYRDKGKRKSERTLDLLWKGSENLGSDTNIFTSGFSEDTYAWPNNLCFDSSCDNHVVMDEKSTEFNLQRIINDFTGIINERSQYYPTNNLFITMGDDVHYQGAHKGFISIDRIISGFQKYDPALADGRKLNVFYSTPSCYAKAVNDYVVRENLTLNYKTDDFLPLVTTDYSGCWTGFFTSRPTSKRFERVSNNVLQAAKQLTALAGFSRDETYRLEDALGIMQHHDAITGTQRQDVEKDYHRRLHAGIMDSVVVISRAVTSLLNLDNDVDLHYCPFANISICAETKTDSFMLLYNLSEG</sequence>
<evidence type="ECO:0000256" key="3">
    <source>
        <dbReference type="SAM" id="SignalP"/>
    </source>
</evidence>
<dbReference type="FunFam" id="1.20.1270.50:FF:000002">
    <property type="entry name" value="Alpha-mannosidase"/>
    <property type="match status" value="1"/>
</dbReference>
<evidence type="ECO:0000313" key="5">
    <source>
        <dbReference type="EMBL" id="JAB63516.1"/>
    </source>
</evidence>
<dbReference type="InterPro" id="IPR011330">
    <property type="entry name" value="Glyco_hydro/deAcase_b/a-brl"/>
</dbReference>
<reference evidence="5" key="1">
    <citation type="submission" date="2013-07" db="EMBL/GenBank/DDBJ databases">
        <title>Midgut Transcriptome Profiling of Anoplphora glabripennis, a Lignocellulose Degrading, Wood-Boring Cerambycid.</title>
        <authorList>
            <person name="Scully E.D."/>
            <person name="Hoover K."/>
            <person name="Carlson J.E."/>
            <person name="Tien M."/>
            <person name="Geib S.M."/>
        </authorList>
    </citation>
    <scope>NUCLEOTIDE SEQUENCE</scope>
</reference>
<dbReference type="GO" id="GO:0004559">
    <property type="term" value="F:alpha-mannosidase activity"/>
    <property type="evidence" value="ECO:0007669"/>
    <property type="project" value="InterPro"/>
</dbReference>
<keyword evidence="1" id="KW-0378">Hydrolase</keyword>
<dbReference type="InterPro" id="IPR037094">
    <property type="entry name" value="Glyco_hydro_38_cen_sf"/>
</dbReference>
<dbReference type="InterPro" id="IPR050843">
    <property type="entry name" value="Glycosyl_Hydrlase_38"/>
</dbReference>
<feature type="chain" id="PRO_5004736962" evidence="3">
    <location>
        <begin position="18"/>
        <end position="490"/>
    </location>
</feature>
<dbReference type="GO" id="GO:0006013">
    <property type="term" value="P:mannose metabolic process"/>
    <property type="evidence" value="ECO:0007669"/>
    <property type="project" value="InterPro"/>
</dbReference>
<proteinExistence type="predicted"/>
<organism evidence="5">
    <name type="scientific">Anoplophora glabripennis</name>
    <name type="common">Asian longhorn beetle</name>
    <name type="synonym">Anoplophora nobilis</name>
    <dbReference type="NCBI Taxonomy" id="217634"/>
    <lineage>
        <taxon>Eukaryota</taxon>
        <taxon>Metazoa</taxon>
        <taxon>Ecdysozoa</taxon>
        <taxon>Arthropoda</taxon>
        <taxon>Hexapoda</taxon>
        <taxon>Insecta</taxon>
        <taxon>Pterygota</taxon>
        <taxon>Neoptera</taxon>
        <taxon>Endopterygota</taxon>
        <taxon>Coleoptera</taxon>
        <taxon>Polyphaga</taxon>
        <taxon>Cucujiformia</taxon>
        <taxon>Chrysomeloidea</taxon>
        <taxon>Cerambycidae</taxon>
        <taxon>Lamiinae</taxon>
        <taxon>Lamiini</taxon>
        <taxon>Anoplophora</taxon>
    </lineage>
</organism>
<evidence type="ECO:0000256" key="1">
    <source>
        <dbReference type="ARBA" id="ARBA00022801"/>
    </source>
</evidence>
<accession>V5I8C0</accession>
<dbReference type="FunFam" id="1.20.1270.50:FF:000003">
    <property type="entry name" value="Alpha-mannosidase"/>
    <property type="match status" value="1"/>
</dbReference>
<dbReference type="PANTHER" id="PTHR11607:SF3">
    <property type="entry name" value="LYSOSOMAL ALPHA-MANNOSIDASE"/>
    <property type="match status" value="1"/>
</dbReference>
<dbReference type="SMART" id="SM00872">
    <property type="entry name" value="Alpha-mann_mid"/>
    <property type="match status" value="1"/>
</dbReference>
<dbReference type="InterPro" id="IPR015341">
    <property type="entry name" value="Glyco_hydro_38_cen"/>
</dbReference>
<evidence type="ECO:0000256" key="2">
    <source>
        <dbReference type="ARBA" id="ARBA00023295"/>
    </source>
</evidence>
<protein>
    <submittedName>
        <fullName evidence="5">Lysosomal alpha-mannosidase</fullName>
    </submittedName>
</protein>
<dbReference type="SUPFAM" id="SSF88688">
    <property type="entry name" value="Families 57/38 glycoside transferase middle domain"/>
    <property type="match status" value="1"/>
</dbReference>
<dbReference type="GO" id="GO:0005764">
    <property type="term" value="C:lysosome"/>
    <property type="evidence" value="ECO:0007669"/>
    <property type="project" value="TreeGrafter"/>
</dbReference>
<dbReference type="Pfam" id="PF01074">
    <property type="entry name" value="Glyco_hydro_38N"/>
    <property type="match status" value="1"/>
</dbReference>